<gene>
    <name evidence="4" type="ORF">KFL_013240015</name>
</gene>
<protein>
    <recommendedName>
        <fullName evidence="3">J domain-containing protein</fullName>
    </recommendedName>
</protein>
<dbReference type="InterPro" id="IPR036869">
    <property type="entry name" value="J_dom_sf"/>
</dbReference>
<evidence type="ECO:0000313" key="4">
    <source>
        <dbReference type="EMBL" id="GAQ93149.1"/>
    </source>
</evidence>
<proteinExistence type="predicted"/>
<dbReference type="Proteomes" id="UP000054558">
    <property type="component" value="Unassembled WGS sequence"/>
</dbReference>
<dbReference type="PROSITE" id="PS50076">
    <property type="entry name" value="DNAJ_2"/>
    <property type="match status" value="1"/>
</dbReference>
<dbReference type="Gene3D" id="1.10.287.110">
    <property type="entry name" value="DnaJ domain"/>
    <property type="match status" value="1"/>
</dbReference>
<dbReference type="AlphaFoldDB" id="A0A1Y1IU85"/>
<name>A0A1Y1IU85_KLENI</name>
<evidence type="ECO:0000256" key="1">
    <source>
        <dbReference type="SAM" id="Coils"/>
    </source>
</evidence>
<evidence type="ECO:0000256" key="2">
    <source>
        <dbReference type="SAM" id="MobiDB-lite"/>
    </source>
</evidence>
<dbReference type="EMBL" id="DF238273">
    <property type="protein sequence ID" value="GAQ93149.1"/>
    <property type="molecule type" value="Genomic_DNA"/>
</dbReference>
<keyword evidence="5" id="KW-1185">Reference proteome</keyword>
<organism evidence="4 5">
    <name type="scientific">Klebsormidium nitens</name>
    <name type="common">Green alga</name>
    <name type="synonym">Ulothrix nitens</name>
    <dbReference type="NCBI Taxonomy" id="105231"/>
    <lineage>
        <taxon>Eukaryota</taxon>
        <taxon>Viridiplantae</taxon>
        <taxon>Streptophyta</taxon>
        <taxon>Klebsormidiophyceae</taxon>
        <taxon>Klebsormidiales</taxon>
        <taxon>Klebsormidiaceae</taxon>
        <taxon>Klebsormidium</taxon>
    </lineage>
</organism>
<dbReference type="SUPFAM" id="SSF46565">
    <property type="entry name" value="Chaperone J-domain"/>
    <property type="match status" value="1"/>
</dbReference>
<feature type="coiled-coil region" evidence="1">
    <location>
        <begin position="459"/>
        <end position="486"/>
    </location>
</feature>
<feature type="compositionally biased region" description="Low complexity" evidence="2">
    <location>
        <begin position="309"/>
        <end position="321"/>
    </location>
</feature>
<feature type="compositionally biased region" description="Basic and acidic residues" evidence="2">
    <location>
        <begin position="281"/>
        <end position="290"/>
    </location>
</feature>
<dbReference type="InterPro" id="IPR001623">
    <property type="entry name" value="DnaJ_domain"/>
</dbReference>
<evidence type="ECO:0000259" key="3">
    <source>
        <dbReference type="PROSITE" id="PS50076"/>
    </source>
</evidence>
<feature type="region of interest" description="Disordered" evidence="2">
    <location>
        <begin position="219"/>
        <end position="321"/>
    </location>
</feature>
<evidence type="ECO:0000313" key="5">
    <source>
        <dbReference type="Proteomes" id="UP000054558"/>
    </source>
</evidence>
<dbReference type="CDD" id="cd06257">
    <property type="entry name" value="DnaJ"/>
    <property type="match status" value="1"/>
</dbReference>
<feature type="domain" description="J" evidence="3">
    <location>
        <begin position="12"/>
        <end position="81"/>
    </location>
</feature>
<accession>A0A1Y1IU85</accession>
<keyword evidence="1" id="KW-0175">Coiled coil</keyword>
<sequence>MASAVLAVASLRFYNVLGASRTDSRGDIRKARGERLLRFHPDKVQQSGQKLPVKADAVQSINDACQTLEVAKQWYQFDLYSCACCDSPLFEADHQDLAGLVNSTNNPGGDTIIGWCAAGHPMTVSDAQFAYRAVEVRGLPEVPFCPGQSDSINESLCACRKCADSQPAGSTPVLWTNSVCYECRNMEMSNRDTGIPMGRFGMPKWRPALKTAEIFLLPTEEQGFDTRNADPMDLDGNEPKTPEPEPTTQTMPKRMPERAPRSTPACANTKPGQPGGAFRPTTEEPPERAPKHAFQPNRPNEKCAPHPAPQASSDSDPSAARAEALMKRGLEKIGQRGEEGSGVSLLIEASKLDGYFASSALRACRKQAVHLLEVFETVAEGEKEGFAVTIEGLLEGALETFRKVKTLGDQPGKEALPKERLASMADELATSFVGFGKSIALHRILMTALPLVISSIEELAALSTSSLELEEAVKALEDAIASCAEEFSKRDPASDQTEALRFMDEEFAARHPHLVRLEVSPNGLCAFLAVATGLAAQGKPFEGGVPGLMEAAWKQAREHPDWYDQGSLTFAEELESMIAQYKRRQWNHPLGDAIAKKHLE</sequence>
<reference evidence="4 5" key="1">
    <citation type="journal article" date="2014" name="Nat. Commun.">
        <title>Klebsormidium flaccidum genome reveals primary factors for plant terrestrial adaptation.</title>
        <authorList>
            <person name="Hori K."/>
            <person name="Maruyama F."/>
            <person name="Fujisawa T."/>
            <person name="Togashi T."/>
            <person name="Yamamoto N."/>
            <person name="Seo M."/>
            <person name="Sato S."/>
            <person name="Yamada T."/>
            <person name="Mori H."/>
            <person name="Tajima N."/>
            <person name="Moriyama T."/>
            <person name="Ikeuchi M."/>
            <person name="Watanabe M."/>
            <person name="Wada H."/>
            <person name="Kobayashi K."/>
            <person name="Saito M."/>
            <person name="Masuda T."/>
            <person name="Sasaki-Sekimoto Y."/>
            <person name="Mashiguchi K."/>
            <person name="Awai K."/>
            <person name="Shimojima M."/>
            <person name="Masuda S."/>
            <person name="Iwai M."/>
            <person name="Nobusawa T."/>
            <person name="Narise T."/>
            <person name="Kondo S."/>
            <person name="Saito H."/>
            <person name="Sato R."/>
            <person name="Murakawa M."/>
            <person name="Ihara Y."/>
            <person name="Oshima-Yamada Y."/>
            <person name="Ohtaka K."/>
            <person name="Satoh M."/>
            <person name="Sonobe K."/>
            <person name="Ishii M."/>
            <person name="Ohtani R."/>
            <person name="Kanamori-Sato M."/>
            <person name="Honoki R."/>
            <person name="Miyazaki D."/>
            <person name="Mochizuki H."/>
            <person name="Umetsu J."/>
            <person name="Higashi K."/>
            <person name="Shibata D."/>
            <person name="Kamiya Y."/>
            <person name="Sato N."/>
            <person name="Nakamura Y."/>
            <person name="Tabata S."/>
            <person name="Ida S."/>
            <person name="Kurokawa K."/>
            <person name="Ohta H."/>
        </authorList>
    </citation>
    <scope>NUCLEOTIDE SEQUENCE [LARGE SCALE GENOMIC DNA]</scope>
    <source>
        <strain evidence="4 5">NIES-2285</strain>
    </source>
</reference>